<dbReference type="Gene3D" id="3.90.1150.10">
    <property type="entry name" value="Aspartate Aminotransferase, domain 1"/>
    <property type="match status" value="1"/>
</dbReference>
<comment type="subunit">
    <text evidence="4 9">Homodimer.</text>
</comment>
<dbReference type="InterPro" id="IPR015421">
    <property type="entry name" value="PyrdxlP-dep_Trfase_major"/>
</dbReference>
<dbReference type="InterPro" id="IPR015424">
    <property type="entry name" value="PyrdxlP-dep_Trfase"/>
</dbReference>
<dbReference type="InterPro" id="IPR004839">
    <property type="entry name" value="Aminotransferase_I/II_large"/>
</dbReference>
<dbReference type="PANTHER" id="PTHR43643:SF3">
    <property type="entry name" value="HISTIDINOL-PHOSPHATE AMINOTRANSFERASE"/>
    <property type="match status" value="1"/>
</dbReference>
<evidence type="ECO:0000313" key="11">
    <source>
        <dbReference type="EMBL" id="MDM5146866.1"/>
    </source>
</evidence>
<dbReference type="NCBIfam" id="TIGR01141">
    <property type="entry name" value="hisC"/>
    <property type="match status" value="1"/>
</dbReference>
<proteinExistence type="inferred from homology"/>
<comment type="pathway">
    <text evidence="2 9">Amino-acid biosynthesis; L-histidine biosynthesis; L-histidine from 5-phospho-alpha-D-ribose 1-diphosphate: step 7/9.</text>
</comment>
<dbReference type="PANTHER" id="PTHR43643">
    <property type="entry name" value="HISTIDINOL-PHOSPHATE AMINOTRANSFERASE 2"/>
    <property type="match status" value="1"/>
</dbReference>
<accession>A0ABT7QJM8</accession>
<feature type="domain" description="Aminotransferase class I/classII large" evidence="10">
    <location>
        <begin position="35"/>
        <end position="360"/>
    </location>
</feature>
<evidence type="ECO:0000256" key="5">
    <source>
        <dbReference type="ARBA" id="ARBA00022576"/>
    </source>
</evidence>
<dbReference type="EMBL" id="JANQAO010000001">
    <property type="protein sequence ID" value="MDM5146866.1"/>
    <property type="molecule type" value="Genomic_DNA"/>
</dbReference>
<dbReference type="SUPFAM" id="SSF53383">
    <property type="entry name" value="PLP-dependent transferases"/>
    <property type="match status" value="1"/>
</dbReference>
<evidence type="ECO:0000256" key="7">
    <source>
        <dbReference type="ARBA" id="ARBA00022898"/>
    </source>
</evidence>
<dbReference type="InterPro" id="IPR015422">
    <property type="entry name" value="PyrdxlP-dep_Trfase_small"/>
</dbReference>
<gene>
    <name evidence="9 11" type="primary">hisC</name>
    <name evidence="11" type="ORF">NQX30_00480</name>
</gene>
<dbReference type="Proteomes" id="UP001168167">
    <property type="component" value="Unassembled WGS sequence"/>
</dbReference>
<reference evidence="11" key="2">
    <citation type="journal article" date="2023" name="Microbiome">
        <title>Synthase-selected sorting approach identifies a beta-lactone synthase in a nudibranch symbiotic bacterium.</title>
        <authorList>
            <person name="Dzunkova M."/>
            <person name="La Clair J.J."/>
            <person name="Tyml T."/>
            <person name="Doud D."/>
            <person name="Schulz F."/>
            <person name="Piquer-Esteban S."/>
            <person name="Porcel Sanchis D."/>
            <person name="Osborn A."/>
            <person name="Robinson D."/>
            <person name="Louie K.B."/>
            <person name="Bowen B.P."/>
            <person name="Bowers R.M."/>
            <person name="Lee J."/>
            <person name="Arnau V."/>
            <person name="Diaz-Villanueva W."/>
            <person name="Stepanauskas R."/>
            <person name="Gosliner T."/>
            <person name="Date S.V."/>
            <person name="Northen T.R."/>
            <person name="Cheng J.F."/>
            <person name="Burkart M.D."/>
            <person name="Woyke T."/>
        </authorList>
    </citation>
    <scope>NUCLEOTIDE SEQUENCE</scope>
    <source>
        <strain evidence="11">Df01</strain>
    </source>
</reference>
<comment type="cofactor">
    <cofactor evidence="1 9">
        <name>pyridoxal 5'-phosphate</name>
        <dbReference type="ChEBI" id="CHEBI:597326"/>
    </cofactor>
</comment>
<comment type="catalytic activity">
    <reaction evidence="8 9">
        <text>L-histidinol phosphate + 2-oxoglutarate = 3-(imidazol-4-yl)-2-oxopropyl phosphate + L-glutamate</text>
        <dbReference type="Rhea" id="RHEA:23744"/>
        <dbReference type="ChEBI" id="CHEBI:16810"/>
        <dbReference type="ChEBI" id="CHEBI:29985"/>
        <dbReference type="ChEBI" id="CHEBI:57766"/>
        <dbReference type="ChEBI" id="CHEBI:57980"/>
        <dbReference type="EC" id="2.6.1.9"/>
    </reaction>
</comment>
<dbReference type="HAMAP" id="MF_01023">
    <property type="entry name" value="HisC_aminotrans_2"/>
    <property type="match status" value="1"/>
</dbReference>
<sequence>MPNSVLCHIAESVQTLAPYQPGRPIEEVSREHGITDIIKLASNENPLGPGNVVLQALRELPAAAVARYPDSGSSTLRVALAEKLQVTPECLIFGNGSNEILELAAQLLLTETTAAVYSQHAFVVYKLAVAARRARARVTPAATDYGHDLNAIAEAAQSDDVRLIFVDNPNNPTGNWHSQARIADLLRQVPKHVLVVVDEAYCEYADEEGVLPLLTEYPNLLITRTFSKIHGLASLRVGYGIGDAELIQMFNRVRQPFNVSMPAQVAALAALRDTAHVERSRRLNDAGMRQINDELKKLELPVMPSRGNFLTFSVSNADVVYQQLLAAGVIVRPLAGYDLPEWLRVTIGTETENARFLQALREALNKCAQ</sequence>
<evidence type="ECO:0000256" key="1">
    <source>
        <dbReference type="ARBA" id="ARBA00001933"/>
    </source>
</evidence>
<comment type="caution">
    <text evidence="11">The sequence shown here is derived from an EMBL/GenBank/DDBJ whole genome shotgun (WGS) entry which is preliminary data.</text>
</comment>
<organism evidence="11 12">
    <name type="scientific">Candidatus Doriopsillibacter californiensis</name>
    <dbReference type="NCBI Taxonomy" id="2970740"/>
    <lineage>
        <taxon>Bacteria</taxon>
        <taxon>Pseudomonadati</taxon>
        <taxon>Pseudomonadota</taxon>
        <taxon>Gammaproteobacteria</taxon>
        <taxon>Candidatus Tethybacterales</taxon>
        <taxon>Candidatus Persebacteraceae</taxon>
        <taxon>Candidatus Doriopsillibacter</taxon>
    </lineage>
</organism>
<dbReference type="InterPro" id="IPR005861">
    <property type="entry name" value="HisP_aminotrans"/>
</dbReference>
<evidence type="ECO:0000256" key="4">
    <source>
        <dbReference type="ARBA" id="ARBA00011738"/>
    </source>
</evidence>
<protein>
    <recommendedName>
        <fullName evidence="9">Histidinol-phosphate aminotransferase</fullName>
        <ecNumber evidence="9">2.6.1.9</ecNumber>
    </recommendedName>
    <alternativeName>
        <fullName evidence="9">Imidazole acetol-phosphate transaminase</fullName>
    </alternativeName>
</protein>
<keyword evidence="5 9" id="KW-0032">Aminotransferase</keyword>
<keyword evidence="7 9" id="KW-0663">Pyridoxal phosphate</keyword>
<reference evidence="11" key="1">
    <citation type="submission" date="2022-08" db="EMBL/GenBank/DDBJ databases">
        <authorList>
            <person name="Dzunkova M."/>
            <person name="La Clair J."/>
            <person name="Tyml T."/>
            <person name="Doud D."/>
            <person name="Schulz F."/>
            <person name="Piquer S."/>
            <person name="Porcel Sanchis D."/>
            <person name="Osborn A."/>
            <person name="Robinson D."/>
            <person name="Louie K.B."/>
            <person name="Bowen B.P."/>
            <person name="Bowers R."/>
            <person name="Lee J."/>
            <person name="Arnau Llombart V."/>
            <person name="Diaz Villanueva W."/>
            <person name="Gosliner T."/>
            <person name="Northen T."/>
            <person name="Cheng J.-F."/>
            <person name="Burkart M.D."/>
            <person name="Woyke T."/>
        </authorList>
    </citation>
    <scope>NUCLEOTIDE SEQUENCE</scope>
    <source>
        <strain evidence="11">Df01</strain>
    </source>
</reference>
<dbReference type="EC" id="2.6.1.9" evidence="9"/>
<dbReference type="GO" id="GO:0004400">
    <property type="term" value="F:histidinol-phosphate transaminase activity"/>
    <property type="evidence" value="ECO:0007669"/>
    <property type="project" value="UniProtKB-EC"/>
</dbReference>
<dbReference type="Pfam" id="PF00155">
    <property type="entry name" value="Aminotran_1_2"/>
    <property type="match status" value="1"/>
</dbReference>
<evidence type="ECO:0000256" key="9">
    <source>
        <dbReference type="HAMAP-Rule" id="MF_01023"/>
    </source>
</evidence>
<keyword evidence="12" id="KW-1185">Reference proteome</keyword>
<keyword evidence="6 9" id="KW-0808">Transferase</keyword>
<keyword evidence="9" id="KW-0028">Amino-acid biosynthesis</keyword>
<evidence type="ECO:0000256" key="3">
    <source>
        <dbReference type="ARBA" id="ARBA00007970"/>
    </source>
</evidence>
<evidence type="ECO:0000256" key="2">
    <source>
        <dbReference type="ARBA" id="ARBA00005011"/>
    </source>
</evidence>
<evidence type="ECO:0000313" key="12">
    <source>
        <dbReference type="Proteomes" id="UP001168167"/>
    </source>
</evidence>
<dbReference type="CDD" id="cd00609">
    <property type="entry name" value="AAT_like"/>
    <property type="match status" value="1"/>
</dbReference>
<name>A0ABT7QJM8_9GAMM</name>
<dbReference type="Gene3D" id="3.40.640.10">
    <property type="entry name" value="Type I PLP-dependent aspartate aminotransferase-like (Major domain)"/>
    <property type="match status" value="1"/>
</dbReference>
<keyword evidence="9" id="KW-0368">Histidine biosynthesis</keyword>
<evidence type="ECO:0000256" key="8">
    <source>
        <dbReference type="ARBA" id="ARBA00047481"/>
    </source>
</evidence>
<feature type="modified residue" description="N6-(pyridoxal phosphate)lysine" evidence="9">
    <location>
        <position position="228"/>
    </location>
</feature>
<evidence type="ECO:0000256" key="6">
    <source>
        <dbReference type="ARBA" id="ARBA00022679"/>
    </source>
</evidence>
<evidence type="ECO:0000259" key="10">
    <source>
        <dbReference type="Pfam" id="PF00155"/>
    </source>
</evidence>
<dbReference type="InterPro" id="IPR050106">
    <property type="entry name" value="HistidinolP_aminotransfase"/>
</dbReference>
<comment type="similarity">
    <text evidence="3 9">Belongs to the class-II pyridoxal-phosphate-dependent aminotransferase family. Histidinol-phosphate aminotransferase subfamily.</text>
</comment>